<dbReference type="Gene3D" id="3.40.30.10">
    <property type="entry name" value="Glutaredoxin"/>
    <property type="match status" value="1"/>
</dbReference>
<dbReference type="InterPro" id="IPR036282">
    <property type="entry name" value="Glutathione-S-Trfase_C_sf"/>
</dbReference>
<name>A0A9P1IG99_9PELO</name>
<dbReference type="Gene3D" id="1.20.1050.10">
    <property type="match status" value="1"/>
</dbReference>
<evidence type="ECO:0000313" key="3">
    <source>
        <dbReference type="Proteomes" id="UP001152747"/>
    </source>
</evidence>
<accession>A0A9P1IG99</accession>
<keyword evidence="3" id="KW-1185">Reference proteome</keyword>
<dbReference type="SUPFAM" id="SSF47616">
    <property type="entry name" value="GST C-terminal domain-like"/>
    <property type="match status" value="1"/>
</dbReference>
<dbReference type="OrthoDB" id="1935530at2759"/>
<dbReference type="AlphaFoldDB" id="A0A9P1IG99"/>
<dbReference type="Proteomes" id="UP001152747">
    <property type="component" value="Unassembled WGS sequence"/>
</dbReference>
<comment type="caution">
    <text evidence="2">The sequence shown here is derived from an EMBL/GenBank/DDBJ whole genome shotgun (WGS) entry which is preliminary data.</text>
</comment>
<dbReference type="EMBL" id="CANHGI010000002">
    <property type="protein sequence ID" value="CAI5443556.1"/>
    <property type="molecule type" value="Genomic_DNA"/>
</dbReference>
<dbReference type="PANTHER" id="PTHR43920">
    <property type="entry name" value="CHLORIDE INTRACELLULAR CHANNEL, ISOFORM A"/>
    <property type="match status" value="1"/>
</dbReference>
<keyword evidence="1" id="KW-0175">Coiled coil</keyword>
<dbReference type="GO" id="GO:0005737">
    <property type="term" value="C:cytoplasm"/>
    <property type="evidence" value="ECO:0007669"/>
    <property type="project" value="TreeGrafter"/>
</dbReference>
<evidence type="ECO:0000256" key="1">
    <source>
        <dbReference type="SAM" id="Coils"/>
    </source>
</evidence>
<evidence type="ECO:0000313" key="2">
    <source>
        <dbReference type="EMBL" id="CAI5443556.1"/>
    </source>
</evidence>
<organism evidence="2 3">
    <name type="scientific">Caenorhabditis angaria</name>
    <dbReference type="NCBI Taxonomy" id="860376"/>
    <lineage>
        <taxon>Eukaryota</taxon>
        <taxon>Metazoa</taxon>
        <taxon>Ecdysozoa</taxon>
        <taxon>Nematoda</taxon>
        <taxon>Chromadorea</taxon>
        <taxon>Rhabditida</taxon>
        <taxon>Rhabditina</taxon>
        <taxon>Rhabditomorpha</taxon>
        <taxon>Rhabditoidea</taxon>
        <taxon>Rhabditidae</taxon>
        <taxon>Peloderinae</taxon>
        <taxon>Caenorhabditis</taxon>
    </lineage>
</organism>
<evidence type="ECO:0008006" key="4">
    <source>
        <dbReference type="Google" id="ProtNLM"/>
    </source>
</evidence>
<gene>
    <name evidence="2" type="ORF">CAMP_LOCUS6193</name>
</gene>
<protein>
    <recommendedName>
        <fullName evidence="4">GST N-terminal domain-containing protein</fullName>
    </recommendedName>
</protein>
<dbReference type="GO" id="GO:0016324">
    <property type="term" value="C:apical plasma membrane"/>
    <property type="evidence" value="ECO:0007669"/>
    <property type="project" value="TreeGrafter"/>
</dbReference>
<dbReference type="PANTHER" id="PTHR43920:SF10">
    <property type="entry name" value="CHLORIDE INTRACELLULAR CHANNEL EXL-1"/>
    <property type="match status" value="1"/>
</dbReference>
<feature type="coiled-coil region" evidence="1">
    <location>
        <begin position="114"/>
        <end position="141"/>
    </location>
</feature>
<proteinExistence type="predicted"/>
<reference evidence="2" key="1">
    <citation type="submission" date="2022-11" db="EMBL/GenBank/DDBJ databases">
        <authorList>
            <person name="Kikuchi T."/>
        </authorList>
    </citation>
    <scope>NUCLEOTIDE SEQUENCE</scope>
    <source>
        <strain evidence="2">PS1010</strain>
    </source>
</reference>
<dbReference type="GO" id="GO:0005254">
    <property type="term" value="F:chloride channel activity"/>
    <property type="evidence" value="ECO:0007669"/>
    <property type="project" value="TreeGrafter"/>
</dbReference>
<sequence>MSKKFDLWLPAGSNGHSVSGDPMAHHIFMRCLFHAKFDETLKFDVKTVNINKKSAEFLKTGIRRIPAIQTCEAEIFETEDEILDFLEVFPPKRADDVEAEEVTSQIFAKFARFLKNVDKNVENLRQELEKLENFLKTNQNFLISQNLEHLDCLVLTRLHSIKIAAKFLKNLDIFGGNFGNCEKYLKNGYELEEFRQSCPADQEIIIHWSELHDAPKLAPKLRAELAREEPRFSF</sequence>